<dbReference type="PIRSF" id="PIRSF002603">
    <property type="entry name" value="TEF"/>
    <property type="match status" value="1"/>
</dbReference>
<dbReference type="PRINTS" id="PR00065">
    <property type="entry name" value="TEADOMAIN"/>
</dbReference>
<dbReference type="Gene3D" id="2.70.50.80">
    <property type="match status" value="1"/>
</dbReference>
<dbReference type="InterPro" id="IPR041086">
    <property type="entry name" value="YBD"/>
</dbReference>
<dbReference type="InterPro" id="IPR016361">
    <property type="entry name" value="TEF_metazoa"/>
</dbReference>
<evidence type="ECO:0000256" key="3">
    <source>
        <dbReference type="ARBA" id="ARBA00023125"/>
    </source>
</evidence>
<dbReference type="PANTHER" id="PTHR11834:SF4">
    <property type="entry name" value="TRANSCRIPTIONAL ENHANCER FACTOR TEF-1"/>
    <property type="match status" value="1"/>
</dbReference>
<evidence type="ECO:0000256" key="2">
    <source>
        <dbReference type="ARBA" id="ARBA00023015"/>
    </source>
</evidence>
<dbReference type="SMART" id="SM00426">
    <property type="entry name" value="TEA"/>
    <property type="match status" value="1"/>
</dbReference>
<comment type="subcellular location">
    <subcellularLocation>
        <location evidence="1 6">Nucleus</location>
    </subcellularLocation>
</comment>
<keyword evidence="10" id="KW-1185">Reference proteome</keyword>
<dbReference type="GeneTree" id="ENSGT00950000182956"/>
<evidence type="ECO:0000256" key="5">
    <source>
        <dbReference type="ARBA" id="ARBA00023242"/>
    </source>
</evidence>
<dbReference type="GO" id="GO:0005634">
    <property type="term" value="C:nucleus"/>
    <property type="evidence" value="ECO:0007669"/>
    <property type="project" value="UniProtKB-SubCell"/>
</dbReference>
<evidence type="ECO:0000259" key="8">
    <source>
        <dbReference type="PROSITE" id="PS51088"/>
    </source>
</evidence>
<dbReference type="Proteomes" id="UP000314980">
    <property type="component" value="Unassembled WGS sequence"/>
</dbReference>
<feature type="DNA-binding region" description="TEA" evidence="7">
    <location>
        <begin position="13"/>
        <end position="89"/>
    </location>
</feature>
<name>A0A4W6G0C8_LATCA</name>
<evidence type="ECO:0000313" key="10">
    <source>
        <dbReference type="Proteomes" id="UP000314980"/>
    </source>
</evidence>
<dbReference type="PROSITE" id="PS00554">
    <property type="entry name" value="TEA_1"/>
    <property type="match status" value="1"/>
</dbReference>
<organism evidence="9 10">
    <name type="scientific">Lates calcarifer</name>
    <name type="common">Barramundi</name>
    <name type="synonym">Holocentrus calcarifer</name>
    <dbReference type="NCBI Taxonomy" id="8187"/>
    <lineage>
        <taxon>Eukaryota</taxon>
        <taxon>Metazoa</taxon>
        <taxon>Chordata</taxon>
        <taxon>Craniata</taxon>
        <taxon>Vertebrata</taxon>
        <taxon>Euteleostomi</taxon>
        <taxon>Actinopterygii</taxon>
        <taxon>Neopterygii</taxon>
        <taxon>Teleostei</taxon>
        <taxon>Neoteleostei</taxon>
        <taxon>Acanthomorphata</taxon>
        <taxon>Carangaria</taxon>
        <taxon>Carangaria incertae sedis</taxon>
        <taxon>Centropomidae</taxon>
        <taxon>Lates</taxon>
    </lineage>
</organism>
<evidence type="ECO:0000256" key="7">
    <source>
        <dbReference type="PROSITE-ProRule" id="PRU00505"/>
    </source>
</evidence>
<dbReference type="PROSITE" id="PS51088">
    <property type="entry name" value="TEA_2"/>
    <property type="match status" value="1"/>
</dbReference>
<dbReference type="GO" id="GO:0000978">
    <property type="term" value="F:RNA polymerase II cis-regulatory region sequence-specific DNA binding"/>
    <property type="evidence" value="ECO:0007669"/>
    <property type="project" value="TreeGrafter"/>
</dbReference>
<dbReference type="GO" id="GO:0000981">
    <property type="term" value="F:DNA-binding transcription factor activity, RNA polymerase II-specific"/>
    <property type="evidence" value="ECO:0007669"/>
    <property type="project" value="TreeGrafter"/>
</dbReference>
<keyword evidence="5 6" id="KW-0539">Nucleus</keyword>
<reference evidence="9" key="3">
    <citation type="submission" date="2025-09" db="UniProtKB">
        <authorList>
            <consortium name="Ensembl"/>
        </authorList>
    </citation>
    <scope>IDENTIFICATION</scope>
</reference>
<dbReference type="Gene3D" id="6.10.20.40">
    <property type="entry name" value="TEA/ATTS domain"/>
    <property type="match status" value="1"/>
</dbReference>
<reference evidence="9" key="2">
    <citation type="submission" date="2025-08" db="UniProtKB">
        <authorList>
            <consortium name="Ensembl"/>
        </authorList>
    </citation>
    <scope>IDENTIFICATION</scope>
</reference>
<gene>
    <name evidence="9" type="primary">TEAD1</name>
    <name evidence="9" type="synonym">tead1b</name>
</gene>
<evidence type="ECO:0000313" key="9">
    <source>
        <dbReference type="Ensembl" id="ENSLCAP00010057093.1"/>
    </source>
</evidence>
<accession>A0A4W6G0C8</accession>
<dbReference type="AlphaFoldDB" id="A0A4W6G0C8"/>
<protein>
    <submittedName>
        <fullName evidence="9">TEA domain transcription factor 1</fullName>
    </submittedName>
</protein>
<dbReference type="InterPro" id="IPR050937">
    <property type="entry name" value="TEC1_TEAD_TF"/>
</dbReference>
<dbReference type="Ensembl" id="ENSLCAT00010058645.1">
    <property type="protein sequence ID" value="ENSLCAP00010057093.1"/>
    <property type="gene ID" value="ENSLCAG00010026647.1"/>
</dbReference>
<dbReference type="GO" id="GO:0005667">
    <property type="term" value="C:transcription regulator complex"/>
    <property type="evidence" value="ECO:0007669"/>
    <property type="project" value="TreeGrafter"/>
</dbReference>
<dbReference type="InterPro" id="IPR000818">
    <property type="entry name" value="TEA/ATTS_dom"/>
</dbReference>
<evidence type="ECO:0000256" key="1">
    <source>
        <dbReference type="ARBA" id="ARBA00004123"/>
    </source>
</evidence>
<dbReference type="Pfam" id="PF17725">
    <property type="entry name" value="YBD"/>
    <property type="match status" value="1"/>
</dbReference>
<keyword evidence="2 6" id="KW-0805">Transcription regulation</keyword>
<sequence length="412" mass="46464">MERMSDSADKPVDNDAEGVWSPDIEQSFQEALAIYPPCGRRKIILSDEGKMYGRNELIARYIKLRTGKTRTRKQVSSHIQVLARRKSREFHSKLKVCDQAVKDKALQSMASMSSAQIVSATAIHNKLGLPGIPRPAFPGAGLWQGMISAGQPGSSQDIKPFTQQAYPIQPAVTTAISSYEPTAAPAPTAPAWQGRSIGTSKLRLVEFSAFLEQQRDPDSYNKHLFVHIGQTNHSYSDALLESVDIRQIYDKFPEKKGGLKELYGKGPQNSFFLIKFWADLNCNIQDDTGSFYGVTSQYESSENMTITCSTKVCSFGKQVVEKVETEYARFENGRFVYRISRSPMCEYMINFIHKLKHLPEKYMMNSVLENFTILLVVTNRDTQETLLCMACVFEVSNSEHGAQHHIYRLVKE</sequence>
<dbReference type="InterPro" id="IPR038096">
    <property type="entry name" value="TEA/ATTS_sf"/>
</dbReference>
<feature type="domain" description="TEA" evidence="8">
    <location>
        <begin position="13"/>
        <end position="89"/>
    </location>
</feature>
<evidence type="ECO:0000256" key="6">
    <source>
        <dbReference type="PIRNR" id="PIRNR002603"/>
    </source>
</evidence>
<reference evidence="10" key="1">
    <citation type="submission" date="2015-09" db="EMBL/GenBank/DDBJ databases">
        <authorList>
            <person name="Sai Rama Sridatta P."/>
        </authorList>
    </citation>
    <scope>NUCLEOTIDE SEQUENCE [LARGE SCALE GENOMIC DNA]</scope>
</reference>
<dbReference type="PANTHER" id="PTHR11834">
    <property type="entry name" value="TRANSCRIPTIONAL ENHANCER FACTOR TEF RELATED"/>
    <property type="match status" value="1"/>
</dbReference>
<proteinExistence type="predicted"/>
<dbReference type="Pfam" id="PF01285">
    <property type="entry name" value="TEA"/>
    <property type="match status" value="1"/>
</dbReference>
<evidence type="ECO:0000256" key="4">
    <source>
        <dbReference type="ARBA" id="ARBA00023163"/>
    </source>
</evidence>
<keyword evidence="4 6" id="KW-0804">Transcription</keyword>
<keyword evidence="3 6" id="KW-0238">DNA-binding</keyword>
<dbReference type="GO" id="GO:0035329">
    <property type="term" value="P:hippo signaling"/>
    <property type="evidence" value="ECO:0007669"/>
    <property type="project" value="InterPro"/>
</dbReference>
<dbReference type="GO" id="GO:0048568">
    <property type="term" value="P:embryonic organ development"/>
    <property type="evidence" value="ECO:0007669"/>
    <property type="project" value="TreeGrafter"/>
</dbReference>